<gene>
    <name evidence="5" type="ORF">J1778_03825</name>
</gene>
<proteinExistence type="predicted"/>
<dbReference type="PROSITE" id="PS00041">
    <property type="entry name" value="HTH_ARAC_FAMILY_1"/>
    <property type="match status" value="1"/>
</dbReference>
<keyword evidence="2" id="KW-0238">DNA-binding</keyword>
<dbReference type="Pfam" id="PF12833">
    <property type="entry name" value="HTH_18"/>
    <property type="match status" value="1"/>
</dbReference>
<evidence type="ECO:0000256" key="2">
    <source>
        <dbReference type="ARBA" id="ARBA00023125"/>
    </source>
</evidence>
<evidence type="ECO:0000313" key="5">
    <source>
        <dbReference type="EMBL" id="MBU9854412.1"/>
    </source>
</evidence>
<dbReference type="PROSITE" id="PS01124">
    <property type="entry name" value="HTH_ARAC_FAMILY_2"/>
    <property type="match status" value="1"/>
</dbReference>
<organism evidence="5 6">
    <name type="scientific">Rahnella bonaserana</name>
    <dbReference type="NCBI Taxonomy" id="2816248"/>
    <lineage>
        <taxon>Bacteria</taxon>
        <taxon>Pseudomonadati</taxon>
        <taxon>Pseudomonadota</taxon>
        <taxon>Gammaproteobacteria</taxon>
        <taxon>Enterobacterales</taxon>
        <taxon>Yersiniaceae</taxon>
        <taxon>Rahnella</taxon>
    </lineage>
</organism>
<keyword evidence="3" id="KW-0804">Transcription</keyword>
<accession>A0ABS6LQU8</accession>
<sequence length="120" mass="14186">MNHQVFVQSLMDWIDSNIEKKLNISEVAKKSGYSKWHLQRIFREYTNKTLAKYINDSKLEKASLELLNNNSILSVSLKYGFDSPQTFTRSFTKKFKISPAKWKKKHLHKSREDVGMRTIF</sequence>
<dbReference type="InterPro" id="IPR018062">
    <property type="entry name" value="HTH_AraC-typ_CS"/>
</dbReference>
<keyword evidence="1" id="KW-0805">Transcription regulation</keyword>
<dbReference type="PANTHER" id="PTHR47504:SF5">
    <property type="entry name" value="RIGHT ORIGIN-BINDING PROTEIN"/>
    <property type="match status" value="1"/>
</dbReference>
<dbReference type="InterPro" id="IPR018060">
    <property type="entry name" value="HTH_AraC"/>
</dbReference>
<reference evidence="5 6" key="1">
    <citation type="submission" date="2021-03" db="EMBL/GenBank/DDBJ databases">
        <title>Five novel Rahnella species.</title>
        <authorList>
            <person name="Brady C."/>
            <person name="Asselin J."/>
            <person name="Beer S."/>
            <person name="Bruberg M.B."/>
            <person name="Crampton B."/>
            <person name="Venter S."/>
            <person name="Arnold D."/>
            <person name="Denman S."/>
        </authorList>
    </citation>
    <scope>NUCLEOTIDE SEQUENCE [LARGE SCALE GENOMIC DNA]</scope>
    <source>
        <strain evidence="5 6">H11b</strain>
    </source>
</reference>
<name>A0ABS6LQU8_9GAMM</name>
<dbReference type="InterPro" id="IPR050959">
    <property type="entry name" value="MarA-like"/>
</dbReference>
<protein>
    <submittedName>
        <fullName evidence="5">Helix-turn-helix domain-containing protein</fullName>
    </submittedName>
</protein>
<evidence type="ECO:0000256" key="1">
    <source>
        <dbReference type="ARBA" id="ARBA00023015"/>
    </source>
</evidence>
<keyword evidence="6" id="KW-1185">Reference proteome</keyword>
<dbReference type="RefSeq" id="WP_217172062.1">
    <property type="nucleotide sequence ID" value="NZ_JAFMOW010000051.1"/>
</dbReference>
<feature type="domain" description="HTH araC/xylS-type" evidence="4">
    <location>
        <begin position="8"/>
        <end position="105"/>
    </location>
</feature>
<comment type="caution">
    <text evidence="5">The sequence shown here is derived from an EMBL/GenBank/DDBJ whole genome shotgun (WGS) entry which is preliminary data.</text>
</comment>
<dbReference type="Proteomes" id="UP000734343">
    <property type="component" value="Unassembled WGS sequence"/>
</dbReference>
<dbReference type="SMART" id="SM00342">
    <property type="entry name" value="HTH_ARAC"/>
    <property type="match status" value="1"/>
</dbReference>
<dbReference type="EMBL" id="JAFMOW010000051">
    <property type="protein sequence ID" value="MBU9854412.1"/>
    <property type="molecule type" value="Genomic_DNA"/>
</dbReference>
<evidence type="ECO:0000259" key="4">
    <source>
        <dbReference type="PROSITE" id="PS01124"/>
    </source>
</evidence>
<evidence type="ECO:0000256" key="3">
    <source>
        <dbReference type="ARBA" id="ARBA00023163"/>
    </source>
</evidence>
<evidence type="ECO:0000313" key="6">
    <source>
        <dbReference type="Proteomes" id="UP000734343"/>
    </source>
</evidence>
<dbReference type="PANTHER" id="PTHR47504">
    <property type="entry name" value="RIGHT ORIGIN-BINDING PROTEIN"/>
    <property type="match status" value="1"/>
</dbReference>